<dbReference type="InterPro" id="IPR020843">
    <property type="entry name" value="ER"/>
</dbReference>
<dbReference type="InterPro" id="IPR013154">
    <property type="entry name" value="ADH-like_N"/>
</dbReference>
<dbReference type="InterPro" id="IPR036291">
    <property type="entry name" value="NAD(P)-bd_dom_sf"/>
</dbReference>
<protein>
    <submittedName>
        <fullName evidence="2">NADP-dependent oxidoreductase</fullName>
    </submittedName>
</protein>
<dbReference type="Gene3D" id="3.40.50.720">
    <property type="entry name" value="NAD(P)-binding Rossmann-like Domain"/>
    <property type="match status" value="1"/>
</dbReference>
<reference evidence="3" key="1">
    <citation type="submission" date="2018-11" db="EMBL/GenBank/DDBJ databases">
        <title>Chitinophaga lutea sp.nov., isolate from arsenic contaminated soil.</title>
        <authorList>
            <person name="Zong Y."/>
        </authorList>
    </citation>
    <scope>NUCLEOTIDE SEQUENCE [LARGE SCALE GENOMIC DNA]</scope>
    <source>
        <strain evidence="3">YLT18</strain>
    </source>
</reference>
<accession>A0A3N4MJ64</accession>
<dbReference type="PANTHER" id="PTHR11695">
    <property type="entry name" value="ALCOHOL DEHYDROGENASE RELATED"/>
    <property type="match status" value="1"/>
</dbReference>
<gene>
    <name evidence="2" type="ORF">EG028_18950</name>
</gene>
<dbReference type="OrthoDB" id="634508at2"/>
<dbReference type="InterPro" id="IPR011032">
    <property type="entry name" value="GroES-like_sf"/>
</dbReference>
<evidence type="ECO:0000259" key="1">
    <source>
        <dbReference type="SMART" id="SM00829"/>
    </source>
</evidence>
<dbReference type="GO" id="GO:0016491">
    <property type="term" value="F:oxidoreductase activity"/>
    <property type="evidence" value="ECO:0007669"/>
    <property type="project" value="InterPro"/>
</dbReference>
<dbReference type="RefSeq" id="WP_120515857.1">
    <property type="nucleotide sequence ID" value="NZ_QXZY01000004.1"/>
</dbReference>
<evidence type="ECO:0000313" key="3">
    <source>
        <dbReference type="Proteomes" id="UP000279089"/>
    </source>
</evidence>
<dbReference type="SUPFAM" id="SSF50129">
    <property type="entry name" value="GroES-like"/>
    <property type="match status" value="1"/>
</dbReference>
<comment type="caution">
    <text evidence="2">The sequence shown here is derived from an EMBL/GenBank/DDBJ whole genome shotgun (WGS) entry which is preliminary data.</text>
</comment>
<proteinExistence type="predicted"/>
<keyword evidence="3" id="KW-1185">Reference proteome</keyword>
<feature type="domain" description="Enoyl reductase (ER)" evidence="1">
    <location>
        <begin position="5"/>
        <end position="309"/>
    </location>
</feature>
<sequence>MKAVAVKEFKAIPQLLDLPEPAVKEGTLKIKIAAAGLNPFDWKTIDGILKDHMPHVFPLIIGADMAGVVVETGAGVTRFKAGDKVYGQVLHAPVGEGSYAEYVTVPDTVPITTAPRKIPLADAAAAPTAGMTALQLLDKSGLQEGQTLLLIGATGGVGSFTTQVARSRGIKVVATISGTAAAERILSLGATETIDYTKAPVEDQFPGGADALIDLVSDKAGFERMSALVKRGGAALTTLFVADKTKLQEHGLHGGNFETKSTPESLDELRELIDSGKIIVPIDRRITPELASAAIAESRGRKSRGKTVIVMNEGL</sequence>
<dbReference type="CDD" id="cd05289">
    <property type="entry name" value="MDR_like_2"/>
    <property type="match status" value="1"/>
</dbReference>
<dbReference type="Gene3D" id="3.90.180.10">
    <property type="entry name" value="Medium-chain alcohol dehydrogenases, catalytic domain"/>
    <property type="match status" value="1"/>
</dbReference>
<dbReference type="Pfam" id="PF08240">
    <property type="entry name" value="ADH_N"/>
    <property type="match status" value="1"/>
</dbReference>
<dbReference type="PANTHER" id="PTHR11695:SF648">
    <property type="entry name" value="ZINC-BINDING OXIDOREDUCTASE"/>
    <property type="match status" value="1"/>
</dbReference>
<dbReference type="SMART" id="SM00829">
    <property type="entry name" value="PKS_ER"/>
    <property type="match status" value="1"/>
</dbReference>
<dbReference type="EMBL" id="RMBX01000010">
    <property type="protein sequence ID" value="RPD39719.1"/>
    <property type="molecule type" value="Genomic_DNA"/>
</dbReference>
<dbReference type="Proteomes" id="UP000279089">
    <property type="component" value="Unassembled WGS sequence"/>
</dbReference>
<dbReference type="InterPro" id="IPR050700">
    <property type="entry name" value="YIM1/Zinc_Alcohol_DH_Fams"/>
</dbReference>
<dbReference type="SUPFAM" id="SSF51735">
    <property type="entry name" value="NAD(P)-binding Rossmann-fold domains"/>
    <property type="match status" value="1"/>
</dbReference>
<evidence type="ECO:0000313" key="2">
    <source>
        <dbReference type="EMBL" id="RPD39719.1"/>
    </source>
</evidence>
<name>A0A3N4MJ64_9BACT</name>
<organism evidence="2 3">
    <name type="scientific">Chitinophaga barathri</name>
    <dbReference type="NCBI Taxonomy" id="1647451"/>
    <lineage>
        <taxon>Bacteria</taxon>
        <taxon>Pseudomonadati</taxon>
        <taxon>Bacteroidota</taxon>
        <taxon>Chitinophagia</taxon>
        <taxon>Chitinophagales</taxon>
        <taxon>Chitinophagaceae</taxon>
        <taxon>Chitinophaga</taxon>
    </lineage>
</organism>
<dbReference type="AlphaFoldDB" id="A0A3N4MJ64"/>
<dbReference type="Pfam" id="PF13602">
    <property type="entry name" value="ADH_zinc_N_2"/>
    <property type="match status" value="1"/>
</dbReference>